<evidence type="ECO:0000313" key="1">
    <source>
        <dbReference type="EMBL" id="MDS1115294.1"/>
    </source>
</evidence>
<proteinExistence type="predicted"/>
<evidence type="ECO:0000313" key="2">
    <source>
        <dbReference type="Proteomes" id="UP001265083"/>
    </source>
</evidence>
<dbReference type="EMBL" id="JAVLUS010000013">
    <property type="protein sequence ID" value="MDS1115294.1"/>
    <property type="molecule type" value="Genomic_DNA"/>
</dbReference>
<dbReference type="Proteomes" id="UP001265083">
    <property type="component" value="Unassembled WGS sequence"/>
</dbReference>
<gene>
    <name evidence="1" type="ORF">RD149_16165</name>
</gene>
<reference evidence="1 2" key="1">
    <citation type="submission" date="2023-08" db="EMBL/GenBank/DDBJ databases">
        <title>Bioegradation of LLDPE and BLDPE plastic by marine bacteria from coast plastic debris.</title>
        <authorList>
            <person name="Rong Z."/>
        </authorList>
    </citation>
    <scope>NUCLEOTIDE SEQUENCE [LARGE SCALE GENOMIC DNA]</scope>
    <source>
        <strain evidence="1 2">Z-2</strain>
    </source>
</reference>
<protein>
    <submittedName>
        <fullName evidence="1">Uncharacterized protein</fullName>
    </submittedName>
</protein>
<comment type="caution">
    <text evidence="1">The sequence shown here is derived from an EMBL/GenBank/DDBJ whole genome shotgun (WGS) entry which is preliminary data.</text>
</comment>
<sequence length="47" mass="5643">MRGEHLDLVIEEFLASLSDDDFIELVERTRPPRNTIRVLNRYEEARQ</sequence>
<name>A0ABU2GWG1_9ACTN</name>
<keyword evidence="2" id="KW-1185">Reference proteome</keyword>
<dbReference type="RefSeq" id="WP_310951292.1">
    <property type="nucleotide sequence ID" value="NZ_JAVLUS010000013.1"/>
</dbReference>
<organism evidence="1 2">
    <name type="scientific">Gordonia westfalica</name>
    <dbReference type="NCBI Taxonomy" id="158898"/>
    <lineage>
        <taxon>Bacteria</taxon>
        <taxon>Bacillati</taxon>
        <taxon>Actinomycetota</taxon>
        <taxon>Actinomycetes</taxon>
        <taxon>Mycobacteriales</taxon>
        <taxon>Gordoniaceae</taxon>
        <taxon>Gordonia</taxon>
    </lineage>
</organism>
<accession>A0ABU2GWG1</accession>